<evidence type="ECO:0000256" key="6">
    <source>
        <dbReference type="ARBA" id="ARBA00023049"/>
    </source>
</evidence>
<dbReference type="OrthoDB" id="2365600at2759"/>
<comment type="cofactor">
    <cofactor evidence="1">
        <name>Zn(2+)</name>
        <dbReference type="ChEBI" id="CHEBI:29105"/>
    </cofactor>
</comment>
<evidence type="ECO:0000256" key="5">
    <source>
        <dbReference type="ARBA" id="ARBA00022833"/>
    </source>
</evidence>
<gene>
    <name evidence="8" type="ORF">C0Q70_19739</name>
</gene>
<protein>
    <recommendedName>
        <fullName evidence="10">Archaemetzincin-2</fullName>
    </recommendedName>
</protein>
<keyword evidence="5" id="KW-0862">Zinc</keyword>
<dbReference type="Proteomes" id="UP000245119">
    <property type="component" value="Linkage Group LG13"/>
</dbReference>
<sequence>MPKRAKTRDSSSHHDNSPISTKRVRYVPFARGFKPRNENARMRAAGYNMLRDVPLEYSVGTYWNQSLSMFQEFFNPVPHPTCQDDWLAQYDEDGQTFKQFLEENPWLSSRKIRNIRQKFNSKGTTICQKYPQGKVYILQLGKFDQCIKFSDLVDYASCFLCLPVSPLPPLDLEVTDGNVILVDDSISRSNNRQQNHIRRTKLNARYNAKAGHVQLRVDSVLKILQQLIPADALCLIALTTLDLYGDASDLFVAGMASGNQRVAVFSLLRYDPTLVFSKEHWYDLQTASKPMQLEAKSSLLLQRSCKLVVHEVMHLLGVDHCIFYTCCMNGSGHLAEDFHQPMHLCPVDLHKMHKLVGFDIRDRYKMLLEFYNKHSFKEEAQWVQKRLEYLSK</sequence>
<dbReference type="InterPro" id="IPR024079">
    <property type="entry name" value="MetalloPept_cat_dom_sf"/>
</dbReference>
<evidence type="ECO:0000256" key="1">
    <source>
        <dbReference type="ARBA" id="ARBA00001947"/>
    </source>
</evidence>
<evidence type="ECO:0000256" key="4">
    <source>
        <dbReference type="ARBA" id="ARBA00022801"/>
    </source>
</evidence>
<keyword evidence="4" id="KW-0378">Hydrolase</keyword>
<dbReference type="InterPro" id="IPR012962">
    <property type="entry name" value="Pept_M54_archaemetzincn"/>
</dbReference>
<accession>A0A2T7NDK6</accession>
<comment type="caution">
    <text evidence="8">The sequence shown here is derived from an EMBL/GenBank/DDBJ whole genome shotgun (WGS) entry which is preliminary data.</text>
</comment>
<evidence type="ECO:0000313" key="9">
    <source>
        <dbReference type="Proteomes" id="UP000245119"/>
    </source>
</evidence>
<dbReference type="EMBL" id="PZQS01000013">
    <property type="protein sequence ID" value="PVD19253.1"/>
    <property type="molecule type" value="Genomic_DNA"/>
</dbReference>
<reference evidence="8 9" key="1">
    <citation type="submission" date="2018-04" db="EMBL/GenBank/DDBJ databases">
        <title>The genome of golden apple snail Pomacea canaliculata provides insight into stress tolerance and invasive adaptation.</title>
        <authorList>
            <person name="Liu C."/>
            <person name="Liu B."/>
            <person name="Ren Y."/>
            <person name="Zhang Y."/>
            <person name="Wang H."/>
            <person name="Li S."/>
            <person name="Jiang F."/>
            <person name="Yin L."/>
            <person name="Zhang G."/>
            <person name="Qian W."/>
            <person name="Fan W."/>
        </authorList>
    </citation>
    <scope>NUCLEOTIDE SEQUENCE [LARGE SCALE GENOMIC DNA]</scope>
    <source>
        <strain evidence="8">SZHN2017</strain>
        <tissue evidence="8">Muscle</tissue>
    </source>
</reference>
<organism evidence="8 9">
    <name type="scientific">Pomacea canaliculata</name>
    <name type="common">Golden apple snail</name>
    <dbReference type="NCBI Taxonomy" id="400727"/>
    <lineage>
        <taxon>Eukaryota</taxon>
        <taxon>Metazoa</taxon>
        <taxon>Spiralia</taxon>
        <taxon>Lophotrochozoa</taxon>
        <taxon>Mollusca</taxon>
        <taxon>Gastropoda</taxon>
        <taxon>Caenogastropoda</taxon>
        <taxon>Architaenioglossa</taxon>
        <taxon>Ampullarioidea</taxon>
        <taxon>Ampullariidae</taxon>
        <taxon>Pomacea</taxon>
    </lineage>
</organism>
<dbReference type="PANTHER" id="PTHR15910:SF1">
    <property type="entry name" value="ARCHAEMETZINCIN-2"/>
    <property type="match status" value="1"/>
</dbReference>
<keyword evidence="3" id="KW-0479">Metal-binding</keyword>
<evidence type="ECO:0008006" key="10">
    <source>
        <dbReference type="Google" id="ProtNLM"/>
    </source>
</evidence>
<dbReference type="GO" id="GO:0008237">
    <property type="term" value="F:metallopeptidase activity"/>
    <property type="evidence" value="ECO:0007669"/>
    <property type="project" value="UniProtKB-KW"/>
</dbReference>
<evidence type="ECO:0000313" key="8">
    <source>
        <dbReference type="EMBL" id="PVD19253.1"/>
    </source>
</evidence>
<evidence type="ECO:0000256" key="2">
    <source>
        <dbReference type="ARBA" id="ARBA00022670"/>
    </source>
</evidence>
<dbReference type="CDD" id="cd11375">
    <property type="entry name" value="Peptidase_M54"/>
    <property type="match status" value="1"/>
</dbReference>
<dbReference type="SUPFAM" id="SSF55486">
    <property type="entry name" value="Metalloproteases ('zincins'), catalytic domain"/>
    <property type="match status" value="1"/>
</dbReference>
<evidence type="ECO:0000256" key="7">
    <source>
        <dbReference type="SAM" id="MobiDB-lite"/>
    </source>
</evidence>
<keyword evidence="9" id="KW-1185">Reference proteome</keyword>
<dbReference type="GO" id="GO:0046872">
    <property type="term" value="F:metal ion binding"/>
    <property type="evidence" value="ECO:0007669"/>
    <property type="project" value="UniProtKB-KW"/>
</dbReference>
<dbReference type="PANTHER" id="PTHR15910">
    <property type="entry name" value="ARCHAEMETZINCIN"/>
    <property type="match status" value="1"/>
</dbReference>
<dbReference type="AlphaFoldDB" id="A0A2T7NDK6"/>
<dbReference type="OMA" id="PYARGFK"/>
<feature type="region of interest" description="Disordered" evidence="7">
    <location>
        <begin position="1"/>
        <end position="21"/>
    </location>
</feature>
<keyword evidence="6" id="KW-0482">Metalloprotease</keyword>
<dbReference type="Gene3D" id="3.40.390.10">
    <property type="entry name" value="Collagenase (Catalytic Domain)"/>
    <property type="match status" value="1"/>
</dbReference>
<keyword evidence="2" id="KW-0645">Protease</keyword>
<feature type="compositionally biased region" description="Basic and acidic residues" evidence="7">
    <location>
        <begin position="7"/>
        <end position="16"/>
    </location>
</feature>
<name>A0A2T7NDK6_POMCA</name>
<evidence type="ECO:0000256" key="3">
    <source>
        <dbReference type="ARBA" id="ARBA00022723"/>
    </source>
</evidence>
<dbReference type="GO" id="GO:0006508">
    <property type="term" value="P:proteolysis"/>
    <property type="evidence" value="ECO:0007669"/>
    <property type="project" value="UniProtKB-KW"/>
</dbReference>
<proteinExistence type="predicted"/>